<dbReference type="Pfam" id="PF06445">
    <property type="entry name" value="GyrI-like"/>
    <property type="match status" value="1"/>
</dbReference>
<reference evidence="7 8" key="1">
    <citation type="journal article" date="2015" name="Nat. Commun.">
        <title>Production of butyrate from lysine and the Amadori product fructoselysine by a human gut commensal.</title>
        <authorList>
            <person name="Bui T.P."/>
            <person name="Ritari J."/>
            <person name="Boeren S."/>
            <person name="de Waard P."/>
            <person name="Plugge C.M."/>
            <person name="de Vos W.M."/>
        </authorList>
    </citation>
    <scope>NUCLEOTIDE SEQUENCE [LARGE SCALE GENOMIC DNA]</scope>
    <source>
        <strain evidence="7 8">AF211</strain>
    </source>
</reference>
<evidence type="ECO:0000256" key="3">
    <source>
        <dbReference type="ARBA" id="ARBA00023125"/>
    </source>
</evidence>
<dbReference type="InterPro" id="IPR029442">
    <property type="entry name" value="GyrI-like"/>
</dbReference>
<evidence type="ECO:0000313" key="8">
    <source>
        <dbReference type="Proteomes" id="UP000064844"/>
    </source>
</evidence>
<dbReference type="eggNOG" id="COG4978">
    <property type="taxonomic scope" value="Bacteria"/>
</dbReference>
<dbReference type="SUPFAM" id="SSF46955">
    <property type="entry name" value="Putative DNA-binding domain"/>
    <property type="match status" value="1"/>
</dbReference>
<keyword evidence="5" id="KW-0175">Coiled coil</keyword>
<dbReference type="Proteomes" id="UP000064844">
    <property type="component" value="Chromosome"/>
</dbReference>
<dbReference type="KEGG" id="ibu:IB211_02276c"/>
<gene>
    <name evidence="7" type="ORF">IB211_02276c</name>
</gene>
<dbReference type="InterPro" id="IPR000551">
    <property type="entry name" value="MerR-type_HTH_dom"/>
</dbReference>
<keyword evidence="3" id="KW-0238">DNA-binding</keyword>
<dbReference type="PANTHER" id="PTHR30204:SF69">
    <property type="entry name" value="MERR-FAMILY TRANSCRIPTIONAL REGULATOR"/>
    <property type="match status" value="1"/>
</dbReference>
<dbReference type="PROSITE" id="PS50937">
    <property type="entry name" value="HTH_MERR_2"/>
    <property type="match status" value="1"/>
</dbReference>
<dbReference type="AlphaFoldDB" id="A0A0S2W5T0"/>
<dbReference type="InterPro" id="IPR010499">
    <property type="entry name" value="AraC_E-bd"/>
</dbReference>
<dbReference type="InterPro" id="IPR047057">
    <property type="entry name" value="MerR_fam"/>
</dbReference>
<evidence type="ECO:0000259" key="6">
    <source>
        <dbReference type="PROSITE" id="PS50937"/>
    </source>
</evidence>
<dbReference type="Gene3D" id="1.10.1660.10">
    <property type="match status" value="1"/>
</dbReference>
<dbReference type="Pfam" id="PF13411">
    <property type="entry name" value="MerR_1"/>
    <property type="match status" value="1"/>
</dbReference>
<dbReference type="GO" id="GO:0003677">
    <property type="term" value="F:DNA binding"/>
    <property type="evidence" value="ECO:0007669"/>
    <property type="project" value="UniProtKB-KW"/>
</dbReference>
<evidence type="ECO:0000256" key="1">
    <source>
        <dbReference type="ARBA" id="ARBA00022491"/>
    </source>
</evidence>
<keyword evidence="8" id="KW-1185">Reference proteome</keyword>
<dbReference type="RefSeq" id="WP_058118077.1">
    <property type="nucleotide sequence ID" value="NZ_CAMREZ010000003.1"/>
</dbReference>
<keyword evidence="2" id="KW-0805">Transcription regulation</keyword>
<evidence type="ECO:0000256" key="5">
    <source>
        <dbReference type="SAM" id="Coils"/>
    </source>
</evidence>
<evidence type="ECO:0000313" key="7">
    <source>
        <dbReference type="EMBL" id="ALP94667.1"/>
    </source>
</evidence>
<dbReference type="PRINTS" id="PR00040">
    <property type="entry name" value="HTHMERR"/>
</dbReference>
<keyword evidence="4" id="KW-0804">Transcription</keyword>
<dbReference type="PANTHER" id="PTHR30204">
    <property type="entry name" value="REDOX-CYCLING DRUG-SENSING TRANSCRIPTIONAL ACTIVATOR SOXR"/>
    <property type="match status" value="1"/>
</dbReference>
<dbReference type="InterPro" id="IPR011256">
    <property type="entry name" value="Reg_factor_effector_dom_sf"/>
</dbReference>
<dbReference type="eggNOG" id="COG0789">
    <property type="taxonomic scope" value="Bacteria"/>
</dbReference>
<keyword evidence="1" id="KW-0678">Repressor</keyword>
<reference evidence="8" key="2">
    <citation type="submission" date="2015-04" db="EMBL/GenBank/DDBJ databases">
        <title>A butyrogenic pathway from the amino acid lysine in a human gut commensal.</title>
        <authorList>
            <person name="de Vos W.M."/>
            <person name="Bui N.T.P."/>
            <person name="Plugge C.M."/>
            <person name="Ritari J."/>
        </authorList>
    </citation>
    <scope>NUCLEOTIDE SEQUENCE [LARGE SCALE GENOMIC DNA]</scope>
    <source>
        <strain evidence="8">AF211</strain>
    </source>
</reference>
<feature type="coiled-coil region" evidence="5">
    <location>
        <begin position="79"/>
        <end position="106"/>
    </location>
</feature>
<dbReference type="SMART" id="SM00422">
    <property type="entry name" value="HTH_MERR"/>
    <property type="match status" value="1"/>
</dbReference>
<organism evidence="7 8">
    <name type="scientific">Intestinimonas butyriciproducens</name>
    <dbReference type="NCBI Taxonomy" id="1297617"/>
    <lineage>
        <taxon>Bacteria</taxon>
        <taxon>Bacillati</taxon>
        <taxon>Bacillota</taxon>
        <taxon>Clostridia</taxon>
        <taxon>Eubacteriales</taxon>
        <taxon>Intestinimonas</taxon>
    </lineage>
</organism>
<sequence length="268" mass="30978">MKDLYKIHEIAKLFGLHPDTLRYYEEKGLLHPERGENGYRMYTIQDICTLNIIRAQRELGVPVEEIGAYLERRTVEVTLDFLDEEEALLRRKMSELEAARAEASERRSRLLRYGGAATGRVTSRTIGARPYVFLREDVILEREIDFLLKKLEKRHQDSIKIIGKQTMGAILDGESLKKGVYNHFSCVFFLTEQKRPHDAALPGGEYASLFYRGAYDRLEEHWRALRAGLEAQGLTPDGPPLELYHIDAHDTNREEEYVTELQVRVARA</sequence>
<dbReference type="Gene3D" id="3.20.80.10">
    <property type="entry name" value="Regulatory factor, effector binding domain"/>
    <property type="match status" value="1"/>
</dbReference>
<proteinExistence type="predicted"/>
<dbReference type="EMBL" id="CP011307">
    <property type="protein sequence ID" value="ALP94667.1"/>
    <property type="molecule type" value="Genomic_DNA"/>
</dbReference>
<dbReference type="GO" id="GO:0003700">
    <property type="term" value="F:DNA-binding transcription factor activity"/>
    <property type="evidence" value="ECO:0007669"/>
    <property type="project" value="InterPro"/>
</dbReference>
<dbReference type="SMART" id="SM00871">
    <property type="entry name" value="AraC_E_bind"/>
    <property type="match status" value="1"/>
</dbReference>
<evidence type="ECO:0000256" key="4">
    <source>
        <dbReference type="ARBA" id="ARBA00023163"/>
    </source>
</evidence>
<name>A0A0S2W5T0_9FIRM</name>
<dbReference type="STRING" id="1297617.IB211_02276c"/>
<evidence type="ECO:0000256" key="2">
    <source>
        <dbReference type="ARBA" id="ARBA00023015"/>
    </source>
</evidence>
<dbReference type="SUPFAM" id="SSF55136">
    <property type="entry name" value="Probable bacterial effector-binding domain"/>
    <property type="match status" value="1"/>
</dbReference>
<dbReference type="InterPro" id="IPR009061">
    <property type="entry name" value="DNA-bd_dom_put_sf"/>
</dbReference>
<feature type="domain" description="HTH merR-type" evidence="6">
    <location>
        <begin position="4"/>
        <end position="72"/>
    </location>
</feature>
<protein>
    <submittedName>
        <fullName evidence="7">HTH-type transcriptional regulator zntRNA</fullName>
    </submittedName>
</protein>
<dbReference type="PATRIC" id="fig|1297617.4.peg.2343"/>
<accession>A0A0S2W5T0</accession>